<proteinExistence type="predicted"/>
<comment type="caution">
    <text evidence="1">The sequence shown here is derived from an EMBL/GenBank/DDBJ whole genome shotgun (WGS) entry which is preliminary data.</text>
</comment>
<organism evidence="1 2">
    <name type="scientific">Cellvibrio mixtus</name>
    <dbReference type="NCBI Taxonomy" id="39650"/>
    <lineage>
        <taxon>Bacteria</taxon>
        <taxon>Pseudomonadati</taxon>
        <taxon>Pseudomonadota</taxon>
        <taxon>Gammaproteobacteria</taxon>
        <taxon>Cellvibrionales</taxon>
        <taxon>Cellvibrionaceae</taxon>
        <taxon>Cellvibrio</taxon>
    </lineage>
</organism>
<gene>
    <name evidence="1" type="ORF">CBP51_11220</name>
</gene>
<dbReference type="Pfam" id="PF13310">
    <property type="entry name" value="Virulence_RhuM"/>
    <property type="match status" value="1"/>
</dbReference>
<dbReference type="EMBL" id="NHNI01000001">
    <property type="protein sequence ID" value="OZY87511.1"/>
    <property type="molecule type" value="Genomic_DNA"/>
</dbReference>
<dbReference type="PANTHER" id="PTHR35810:SF1">
    <property type="entry name" value="CYTOPLASMIC PROTEIN"/>
    <property type="match status" value="1"/>
</dbReference>
<dbReference type="InterPro" id="IPR011204">
    <property type="entry name" value="Virulence_RhuM-like"/>
</dbReference>
<keyword evidence="2" id="KW-1185">Reference proteome</keyword>
<protein>
    <submittedName>
        <fullName evidence="1">Cell filamentation protein Fic</fullName>
    </submittedName>
</protein>
<reference evidence="2" key="1">
    <citation type="submission" date="2017-05" db="EMBL/GenBank/DDBJ databases">
        <authorList>
            <person name="Barney B.M."/>
        </authorList>
    </citation>
    <scope>NUCLEOTIDE SEQUENCE [LARGE SCALE GENOMIC DNA]</scope>
    <source>
        <strain evidence="2">PSBB022</strain>
    </source>
</reference>
<dbReference type="RefSeq" id="WP_094984911.1">
    <property type="nucleotide sequence ID" value="NZ_NHNI01000001.1"/>
</dbReference>
<name>A0A266QDT8_9GAMM</name>
<dbReference type="PIRSF" id="PIRSF015268">
    <property type="entry name" value="Virulence_RhuM"/>
    <property type="match status" value="1"/>
</dbReference>
<dbReference type="Proteomes" id="UP000216101">
    <property type="component" value="Unassembled WGS sequence"/>
</dbReference>
<evidence type="ECO:0000313" key="2">
    <source>
        <dbReference type="Proteomes" id="UP000216101"/>
    </source>
</evidence>
<dbReference type="AlphaFoldDB" id="A0A266QDT8"/>
<evidence type="ECO:0000313" key="1">
    <source>
        <dbReference type="EMBL" id="OZY87511.1"/>
    </source>
</evidence>
<dbReference type="PANTHER" id="PTHR35810">
    <property type="entry name" value="CYTOPLASMIC PROTEIN-RELATED"/>
    <property type="match status" value="1"/>
</dbReference>
<accession>A0A266QDT8</accession>
<sequence length="352" mass="40351">MPDSQLPSHRLSLSDELTEFLLYTAPGGKVKVEVLLNNETLWLTQKRMAELFGVGVPAISKHLKNIFESHELDESVVVSILENTTAHGAIEGKTQTTTTKYYNLDAVISVGYRVNSAQATQFRIWATALIKEYIIKGFAMDDERLKNGRYFGKDYFKELLERVRSIRASERRIYQQITDIFAECSIDYDPKSETTRQFYAHVQDKFHFAITGQTASEIIYTQADASKPLMGMSSFKNAPAGRVLKSDTIIGKNYLSETEIKQLERTVGTFFDYIEGIIERRTSFTMETFAESVNKFLAFNEYKILEGFGTVSRKQAEQKAFAEYEKFNKLQRIESDFDRELKKLTLPKKADE</sequence>